<proteinExistence type="predicted"/>
<keyword evidence="1" id="KW-1185">Reference proteome</keyword>
<evidence type="ECO:0000313" key="1">
    <source>
        <dbReference type="Proteomes" id="UP000790787"/>
    </source>
</evidence>
<protein>
    <submittedName>
        <fullName evidence="2">Uncharacterized protein LOC142165794</fullName>
    </submittedName>
</protein>
<reference evidence="1" key="1">
    <citation type="journal article" date="2014" name="Nat. Commun.">
        <title>The tobacco genome sequence and its comparison with those of tomato and potato.</title>
        <authorList>
            <person name="Sierro N."/>
            <person name="Battey J.N."/>
            <person name="Ouadi S."/>
            <person name="Bakaher N."/>
            <person name="Bovet L."/>
            <person name="Willig A."/>
            <person name="Goepfert S."/>
            <person name="Peitsch M.C."/>
            <person name="Ivanov N.V."/>
        </authorList>
    </citation>
    <scope>NUCLEOTIDE SEQUENCE [LARGE SCALE GENOMIC DNA]</scope>
</reference>
<name>A0AC58S5N2_TOBAC</name>
<gene>
    <name evidence="2" type="primary">LOC142165794</name>
</gene>
<dbReference type="RefSeq" id="XP_075080268.1">
    <property type="nucleotide sequence ID" value="XM_075224167.1"/>
</dbReference>
<organism evidence="1 2">
    <name type="scientific">Nicotiana tabacum</name>
    <name type="common">Common tobacco</name>
    <dbReference type="NCBI Taxonomy" id="4097"/>
    <lineage>
        <taxon>Eukaryota</taxon>
        <taxon>Viridiplantae</taxon>
        <taxon>Streptophyta</taxon>
        <taxon>Embryophyta</taxon>
        <taxon>Tracheophyta</taxon>
        <taxon>Spermatophyta</taxon>
        <taxon>Magnoliopsida</taxon>
        <taxon>eudicotyledons</taxon>
        <taxon>Gunneridae</taxon>
        <taxon>Pentapetalae</taxon>
        <taxon>asterids</taxon>
        <taxon>lamiids</taxon>
        <taxon>Solanales</taxon>
        <taxon>Solanaceae</taxon>
        <taxon>Nicotianoideae</taxon>
        <taxon>Nicotianeae</taxon>
        <taxon>Nicotiana</taxon>
    </lineage>
</organism>
<sequence length="162" mass="19316">MGNHITYAETQDFASCIQTLQLTELIWKGDYYTWSNKQYGPDRISSRIDRILENFEWMMQWGQVQNEYDLPQISDHSPIILSISMSTRPGKIPFRFLNVRAYHGSFLQVVQEVWEQNMTSWRMKNIWLKLKALKPRLKALNNEEFRSIIDKIDRSRGELQDI</sequence>
<evidence type="ECO:0000313" key="2">
    <source>
        <dbReference type="RefSeq" id="XP_075080268.1"/>
    </source>
</evidence>
<accession>A0AC58S5N2</accession>
<reference evidence="2" key="2">
    <citation type="submission" date="2025-08" db="UniProtKB">
        <authorList>
            <consortium name="RefSeq"/>
        </authorList>
    </citation>
    <scope>IDENTIFICATION</scope>
    <source>
        <tissue evidence="2">Leaf</tissue>
    </source>
</reference>
<dbReference type="Proteomes" id="UP000790787">
    <property type="component" value="Chromosome 11"/>
</dbReference>